<name>A0A178MZ89_9PROT</name>
<dbReference type="STRING" id="1437059.A6A05_08015"/>
<keyword evidence="2" id="KW-0479">Metal-binding</keyword>
<evidence type="ECO:0000313" key="5">
    <source>
        <dbReference type="EMBL" id="OAN55691.1"/>
    </source>
</evidence>
<accession>A0A178MZ89</accession>
<sequence>MMLKLTEDLMIGNAAIDCDHQGLIDIINRFLDDAKICEFLGDTISNNYHEIMHNTLKDLVNYTREHFEREEKIQRECMYEYHEMHKREHRALVVQVEEMARDYFVRKTKKIDLKAMSELNEFMKFWLINHIKKFDTNMRPWVADNNSDALNSTIEK</sequence>
<evidence type="ECO:0000256" key="1">
    <source>
        <dbReference type="ARBA" id="ARBA00010587"/>
    </source>
</evidence>
<keyword evidence="6" id="KW-1185">Reference proteome</keyword>
<dbReference type="Gene3D" id="1.20.120.50">
    <property type="entry name" value="Hemerythrin-like"/>
    <property type="match status" value="1"/>
</dbReference>
<dbReference type="PANTHER" id="PTHR37164:SF1">
    <property type="entry name" value="BACTERIOHEMERYTHRIN"/>
    <property type="match status" value="1"/>
</dbReference>
<gene>
    <name evidence="5" type="ORF">A6A05_08015</name>
</gene>
<dbReference type="RefSeq" id="WP_068497822.1">
    <property type="nucleotide sequence ID" value="NZ_LWQU01000095.1"/>
</dbReference>
<keyword evidence="3" id="KW-0408">Iron</keyword>
<dbReference type="NCBIfam" id="TIGR02481">
    <property type="entry name" value="hemeryth_dom"/>
    <property type="match status" value="1"/>
</dbReference>
<protein>
    <recommendedName>
        <fullName evidence="4">Hemerythrin-like domain-containing protein</fullName>
    </recommendedName>
</protein>
<comment type="caution">
    <text evidence="5">The sequence shown here is derived from an EMBL/GenBank/DDBJ whole genome shotgun (WGS) entry which is preliminary data.</text>
</comment>
<dbReference type="InterPro" id="IPR035938">
    <property type="entry name" value="Hemerythrin-like_sf"/>
</dbReference>
<comment type="similarity">
    <text evidence="1">Belongs to the hemerythrin family.</text>
</comment>
<dbReference type="GO" id="GO:0046872">
    <property type="term" value="F:metal ion binding"/>
    <property type="evidence" value="ECO:0007669"/>
    <property type="project" value="UniProtKB-KW"/>
</dbReference>
<evidence type="ECO:0000256" key="3">
    <source>
        <dbReference type="ARBA" id="ARBA00023004"/>
    </source>
</evidence>
<dbReference type="Pfam" id="PF01814">
    <property type="entry name" value="Hemerythrin"/>
    <property type="match status" value="1"/>
</dbReference>
<dbReference type="SUPFAM" id="SSF47188">
    <property type="entry name" value="Hemerythrin-like"/>
    <property type="match status" value="1"/>
</dbReference>
<dbReference type="Proteomes" id="UP000078543">
    <property type="component" value="Unassembled WGS sequence"/>
</dbReference>
<dbReference type="InterPro" id="IPR012827">
    <property type="entry name" value="Hemerythrin_metal-bd"/>
</dbReference>
<proteinExistence type="inferred from homology"/>
<organism evidence="5 6">
    <name type="scientific">Magnetospirillum moscoviense</name>
    <dbReference type="NCBI Taxonomy" id="1437059"/>
    <lineage>
        <taxon>Bacteria</taxon>
        <taxon>Pseudomonadati</taxon>
        <taxon>Pseudomonadota</taxon>
        <taxon>Alphaproteobacteria</taxon>
        <taxon>Rhodospirillales</taxon>
        <taxon>Rhodospirillaceae</taxon>
        <taxon>Magnetospirillum</taxon>
    </lineage>
</organism>
<evidence type="ECO:0000259" key="4">
    <source>
        <dbReference type="Pfam" id="PF01814"/>
    </source>
</evidence>
<evidence type="ECO:0000256" key="2">
    <source>
        <dbReference type="ARBA" id="ARBA00022723"/>
    </source>
</evidence>
<dbReference type="EMBL" id="LWQU01000095">
    <property type="protein sequence ID" value="OAN55691.1"/>
    <property type="molecule type" value="Genomic_DNA"/>
</dbReference>
<reference evidence="5 6" key="1">
    <citation type="submission" date="2016-04" db="EMBL/GenBank/DDBJ databases">
        <title>Draft genome sequence of freshwater magnetotactic bacteria Magnetospirillum marisnigri SP-1 and Magnetospirillum moscoviense BB-1.</title>
        <authorList>
            <person name="Koziaeva V."/>
            <person name="Dziuba M.V."/>
            <person name="Ivanov T.M."/>
            <person name="Kuznetsov B."/>
            <person name="Grouzdev D.S."/>
        </authorList>
    </citation>
    <scope>NUCLEOTIDE SEQUENCE [LARGE SCALE GENOMIC DNA]</scope>
    <source>
        <strain evidence="5 6">BB-1</strain>
    </source>
</reference>
<evidence type="ECO:0000313" key="6">
    <source>
        <dbReference type="Proteomes" id="UP000078543"/>
    </source>
</evidence>
<dbReference type="InterPro" id="IPR050669">
    <property type="entry name" value="Hemerythrin"/>
</dbReference>
<dbReference type="CDD" id="cd12107">
    <property type="entry name" value="Hemerythrin"/>
    <property type="match status" value="1"/>
</dbReference>
<feature type="domain" description="Hemerythrin-like" evidence="4">
    <location>
        <begin position="15"/>
        <end position="141"/>
    </location>
</feature>
<dbReference type="PANTHER" id="PTHR37164">
    <property type="entry name" value="BACTERIOHEMERYTHRIN"/>
    <property type="match status" value="1"/>
</dbReference>
<dbReference type="InterPro" id="IPR012312">
    <property type="entry name" value="Hemerythrin-like"/>
</dbReference>
<dbReference type="AlphaFoldDB" id="A0A178MZ89"/>